<accession>A0AAD9MYW8</accession>
<sequence length="96" mass="11163">MALPLKNTDCRIVPFRLFSLNDYSDLLIVSIGTPLLRVHRKRLSQLECWKETSRRGMFHDFIVIMMMPSNVQYCLIQEMLLAHSMQTSAAVMISFI</sequence>
<evidence type="ECO:0000313" key="1">
    <source>
        <dbReference type="EMBL" id="KAK2150580.1"/>
    </source>
</evidence>
<keyword evidence="2" id="KW-1185">Reference proteome</keyword>
<evidence type="ECO:0000313" key="2">
    <source>
        <dbReference type="Proteomes" id="UP001208570"/>
    </source>
</evidence>
<dbReference type="EMBL" id="JAODUP010000399">
    <property type="protein sequence ID" value="KAK2150580.1"/>
    <property type="molecule type" value="Genomic_DNA"/>
</dbReference>
<protein>
    <submittedName>
        <fullName evidence="1">Uncharacterized protein</fullName>
    </submittedName>
</protein>
<dbReference type="AlphaFoldDB" id="A0AAD9MYW8"/>
<dbReference type="Proteomes" id="UP001208570">
    <property type="component" value="Unassembled WGS sequence"/>
</dbReference>
<proteinExistence type="predicted"/>
<reference evidence="1" key="1">
    <citation type="journal article" date="2023" name="Mol. Biol. Evol.">
        <title>Third-Generation Sequencing Reveals the Adaptive Role of the Epigenome in Three Deep-Sea Polychaetes.</title>
        <authorList>
            <person name="Perez M."/>
            <person name="Aroh O."/>
            <person name="Sun Y."/>
            <person name="Lan Y."/>
            <person name="Juniper S.K."/>
            <person name="Young C.R."/>
            <person name="Angers B."/>
            <person name="Qian P.Y."/>
        </authorList>
    </citation>
    <scope>NUCLEOTIDE SEQUENCE</scope>
    <source>
        <strain evidence="1">P08H-3</strain>
    </source>
</reference>
<name>A0AAD9MYW8_9ANNE</name>
<gene>
    <name evidence="1" type="ORF">LSH36_399g02054</name>
</gene>
<comment type="caution">
    <text evidence="1">The sequence shown here is derived from an EMBL/GenBank/DDBJ whole genome shotgun (WGS) entry which is preliminary data.</text>
</comment>
<organism evidence="1 2">
    <name type="scientific">Paralvinella palmiformis</name>
    <dbReference type="NCBI Taxonomy" id="53620"/>
    <lineage>
        <taxon>Eukaryota</taxon>
        <taxon>Metazoa</taxon>
        <taxon>Spiralia</taxon>
        <taxon>Lophotrochozoa</taxon>
        <taxon>Annelida</taxon>
        <taxon>Polychaeta</taxon>
        <taxon>Sedentaria</taxon>
        <taxon>Canalipalpata</taxon>
        <taxon>Terebellida</taxon>
        <taxon>Terebelliformia</taxon>
        <taxon>Alvinellidae</taxon>
        <taxon>Paralvinella</taxon>
    </lineage>
</organism>